<keyword evidence="2" id="KW-1185">Reference proteome</keyword>
<accession>A0A8J5JFZ7</accession>
<proteinExistence type="predicted"/>
<protein>
    <submittedName>
        <fullName evidence="1">Uncharacterized protein</fullName>
    </submittedName>
</protein>
<dbReference type="Proteomes" id="UP000747542">
    <property type="component" value="Unassembled WGS sequence"/>
</dbReference>
<dbReference type="EMBL" id="JAHLQT010038275">
    <property type="protein sequence ID" value="KAG7156960.1"/>
    <property type="molecule type" value="Genomic_DNA"/>
</dbReference>
<evidence type="ECO:0000313" key="2">
    <source>
        <dbReference type="Proteomes" id="UP000747542"/>
    </source>
</evidence>
<comment type="caution">
    <text evidence="1">The sequence shown here is derived from an EMBL/GenBank/DDBJ whole genome shotgun (WGS) entry which is preliminary data.</text>
</comment>
<dbReference type="AlphaFoldDB" id="A0A8J5JFZ7"/>
<evidence type="ECO:0000313" key="1">
    <source>
        <dbReference type="EMBL" id="KAG7156960.1"/>
    </source>
</evidence>
<organism evidence="1 2">
    <name type="scientific">Homarus americanus</name>
    <name type="common">American lobster</name>
    <dbReference type="NCBI Taxonomy" id="6706"/>
    <lineage>
        <taxon>Eukaryota</taxon>
        <taxon>Metazoa</taxon>
        <taxon>Ecdysozoa</taxon>
        <taxon>Arthropoda</taxon>
        <taxon>Crustacea</taxon>
        <taxon>Multicrustacea</taxon>
        <taxon>Malacostraca</taxon>
        <taxon>Eumalacostraca</taxon>
        <taxon>Eucarida</taxon>
        <taxon>Decapoda</taxon>
        <taxon>Pleocyemata</taxon>
        <taxon>Astacidea</taxon>
        <taxon>Nephropoidea</taxon>
        <taxon>Nephropidae</taxon>
        <taxon>Homarus</taxon>
    </lineage>
</organism>
<reference evidence="1" key="1">
    <citation type="journal article" date="2021" name="Sci. Adv.">
        <title>The American lobster genome reveals insights on longevity, neural, and immune adaptations.</title>
        <authorList>
            <person name="Polinski J.M."/>
            <person name="Zimin A.V."/>
            <person name="Clark K.F."/>
            <person name="Kohn A.B."/>
            <person name="Sadowski N."/>
            <person name="Timp W."/>
            <person name="Ptitsyn A."/>
            <person name="Khanna P."/>
            <person name="Romanova D.Y."/>
            <person name="Williams P."/>
            <person name="Greenwood S.J."/>
            <person name="Moroz L.L."/>
            <person name="Walt D.R."/>
            <person name="Bodnar A.G."/>
        </authorList>
    </citation>
    <scope>NUCLEOTIDE SEQUENCE</scope>
    <source>
        <strain evidence="1">GMGI-L3</strain>
    </source>
</reference>
<gene>
    <name evidence="1" type="ORF">Hamer_G015892</name>
</gene>
<sequence length="85" mass="10148">MLFRIRKSEHYVVVTIIDDTSVVYVNYPKLPQQLPHQYPHVVQMTKALGNVMMEFLMHVIVMVMKSAQEEKMKTHKHVELRVTYY</sequence>
<name>A0A8J5JFZ7_HOMAM</name>